<name>W1WA10_9ZZZZ</name>
<gene>
    <name evidence="1" type="ORF">Q604_UNBc4C00325G0001</name>
</gene>
<organism evidence="1">
    <name type="scientific">human gut metagenome</name>
    <dbReference type="NCBI Taxonomy" id="408170"/>
    <lineage>
        <taxon>unclassified sequences</taxon>
        <taxon>metagenomes</taxon>
        <taxon>organismal metagenomes</taxon>
    </lineage>
</organism>
<dbReference type="AlphaFoldDB" id="W1WA10"/>
<dbReference type="EMBL" id="AZMM01019106">
    <property type="protein sequence ID" value="ETJ15072.1"/>
    <property type="molecule type" value="Genomic_DNA"/>
</dbReference>
<sequence>MPFRHIPGTQQTRGTNDTSIREWYIWRDLWTVKYEIYAFYHILCRINDYKPCEILENHRI</sequence>
<accession>W1WA10</accession>
<comment type="caution">
    <text evidence="1">The sequence shown here is derived from an EMBL/GenBank/DDBJ whole genome shotgun (WGS) entry which is preliminary data.</text>
</comment>
<proteinExistence type="predicted"/>
<evidence type="ECO:0000313" key="1">
    <source>
        <dbReference type="EMBL" id="ETJ15072.1"/>
    </source>
</evidence>
<feature type="non-terminal residue" evidence="1">
    <location>
        <position position="60"/>
    </location>
</feature>
<protein>
    <submittedName>
        <fullName evidence="1">Uncharacterized protein</fullName>
    </submittedName>
</protein>
<reference evidence="1" key="1">
    <citation type="submission" date="2013-12" db="EMBL/GenBank/DDBJ databases">
        <title>A Varibaculum cambriense genome reconstructed from a premature infant gut community with otherwise low bacterial novelty that shifts toward anaerobic metabolism during the third week of life.</title>
        <authorList>
            <person name="Brown C.T."/>
            <person name="Sharon I."/>
            <person name="Thomas B.C."/>
            <person name="Castelle C.J."/>
            <person name="Morowitz M.J."/>
            <person name="Banfield J.F."/>
        </authorList>
    </citation>
    <scope>NUCLEOTIDE SEQUENCE</scope>
</reference>